<name>A0A179RZF5_9HYPH</name>
<dbReference type="Gene3D" id="2.30.130.30">
    <property type="entry name" value="Hypothetical protein"/>
    <property type="match status" value="1"/>
</dbReference>
<evidence type="ECO:0000313" key="2">
    <source>
        <dbReference type="EMBL" id="OAS14134.1"/>
    </source>
</evidence>
<proteinExistence type="predicted"/>
<gene>
    <name evidence="2" type="ORF">A5481_30730</name>
</gene>
<dbReference type="STRING" id="427683.A5481_30730"/>
<dbReference type="InterPro" id="IPR015947">
    <property type="entry name" value="PUA-like_sf"/>
</dbReference>
<dbReference type="EMBL" id="LWHQ01000091">
    <property type="protein sequence ID" value="OAS14134.1"/>
    <property type="molecule type" value="Genomic_DNA"/>
</dbReference>
<reference evidence="2 3" key="1">
    <citation type="submission" date="2016-04" db="EMBL/GenBank/DDBJ databases">
        <authorList>
            <person name="Evans L.H."/>
            <person name="Alamgir A."/>
            <person name="Owens N."/>
            <person name="Weber N.D."/>
            <person name="Virtaneva K."/>
            <person name="Barbian K."/>
            <person name="Babar A."/>
            <person name="Rosenke K."/>
        </authorList>
    </citation>
    <scope>NUCLEOTIDE SEQUENCE [LARGE SCALE GENOMIC DNA]</scope>
    <source>
        <strain evidence="2 3">PMB02</strain>
    </source>
</reference>
<accession>A0A179RZF5</accession>
<dbReference type="Pfam" id="PF04266">
    <property type="entry name" value="ASCH"/>
    <property type="match status" value="1"/>
</dbReference>
<dbReference type="AlphaFoldDB" id="A0A179RZF5"/>
<dbReference type="RefSeq" id="WP_053082347.1">
    <property type="nucleotide sequence ID" value="NZ_LWHQ01000091.1"/>
</dbReference>
<evidence type="ECO:0000259" key="1">
    <source>
        <dbReference type="Pfam" id="PF04266"/>
    </source>
</evidence>
<evidence type="ECO:0000313" key="3">
    <source>
        <dbReference type="Proteomes" id="UP000078316"/>
    </source>
</evidence>
<feature type="domain" description="ASCH" evidence="1">
    <location>
        <begin position="7"/>
        <end position="68"/>
    </location>
</feature>
<protein>
    <recommendedName>
        <fullName evidence="1">ASCH domain-containing protein</fullName>
    </recommendedName>
</protein>
<sequence length="252" mass="27069">MMRGLVIREPWAGLILDGRKTWEMRSHGTTVTGPIAVIPKGSSVVAGVVDLVGTRAALSADELAETVARHSIPPEAQSEAVAGGWLVPWELARPRRLAAPVPYDHPSGAVIWVRLRPEVEAAVKAQLDLDATVLPPARTAAVAKVAAPEPAPGAVTITLTEANMRWGHVYLRPARHLFSDDNVGGSSKAEPAATPFRVELGSAPPIVTDIAGDKMILRERGLVRRFLEGARAGDEVRVERLGENHFRLTRLP</sequence>
<dbReference type="SUPFAM" id="SSF88697">
    <property type="entry name" value="PUA domain-like"/>
    <property type="match status" value="1"/>
</dbReference>
<dbReference type="Proteomes" id="UP000078316">
    <property type="component" value="Unassembled WGS sequence"/>
</dbReference>
<comment type="caution">
    <text evidence="2">The sequence shown here is derived from an EMBL/GenBank/DDBJ whole genome shotgun (WGS) entry which is preliminary data.</text>
</comment>
<dbReference type="OrthoDB" id="9803913at2"/>
<organism evidence="2 3">
    <name type="scientific">Methylobacterium platani</name>
    <dbReference type="NCBI Taxonomy" id="427683"/>
    <lineage>
        <taxon>Bacteria</taxon>
        <taxon>Pseudomonadati</taxon>
        <taxon>Pseudomonadota</taxon>
        <taxon>Alphaproteobacteria</taxon>
        <taxon>Hyphomicrobiales</taxon>
        <taxon>Methylobacteriaceae</taxon>
        <taxon>Methylobacterium</taxon>
    </lineage>
</organism>
<dbReference type="InterPro" id="IPR007374">
    <property type="entry name" value="ASCH_domain"/>
</dbReference>